<gene>
    <name evidence="2" type="ORF">EHS25_009634</name>
</gene>
<evidence type="ECO:0000313" key="3">
    <source>
        <dbReference type="Proteomes" id="UP000279259"/>
    </source>
</evidence>
<evidence type="ECO:0008006" key="4">
    <source>
        <dbReference type="Google" id="ProtNLM"/>
    </source>
</evidence>
<dbReference type="OrthoDB" id="191315at2759"/>
<protein>
    <recommendedName>
        <fullName evidence="4">Dihydrodipicolinate synthase</fullName>
    </recommendedName>
</protein>
<keyword evidence="3" id="KW-1185">Reference proteome</keyword>
<evidence type="ECO:0000256" key="1">
    <source>
        <dbReference type="ARBA" id="ARBA00023239"/>
    </source>
</evidence>
<dbReference type="CDD" id="cd00408">
    <property type="entry name" value="DHDPS-like"/>
    <property type="match status" value="1"/>
</dbReference>
<dbReference type="AlphaFoldDB" id="A0A427YJR4"/>
<dbReference type="STRING" id="1890683.A0A427YJR4"/>
<dbReference type="InterPro" id="IPR002220">
    <property type="entry name" value="DapA-like"/>
</dbReference>
<dbReference type="Proteomes" id="UP000279259">
    <property type="component" value="Unassembled WGS sequence"/>
</dbReference>
<comment type="caution">
    <text evidence="2">The sequence shown here is derived from an EMBL/GenBank/DDBJ whole genome shotgun (WGS) entry which is preliminary data.</text>
</comment>
<dbReference type="PANTHER" id="PTHR12128">
    <property type="entry name" value="DIHYDRODIPICOLINATE SYNTHASE"/>
    <property type="match status" value="1"/>
</dbReference>
<dbReference type="GO" id="GO:0008840">
    <property type="term" value="F:4-hydroxy-tetrahydrodipicolinate synthase activity"/>
    <property type="evidence" value="ECO:0007669"/>
    <property type="project" value="TreeGrafter"/>
</dbReference>
<dbReference type="InterPro" id="IPR013785">
    <property type="entry name" value="Aldolase_TIM"/>
</dbReference>
<dbReference type="EMBL" id="RSCD01000008">
    <property type="protein sequence ID" value="RSH91335.1"/>
    <property type="molecule type" value="Genomic_DNA"/>
</dbReference>
<accession>A0A427YJR4</accession>
<dbReference type="PANTHER" id="PTHR12128:SF66">
    <property type="entry name" value="4-HYDROXY-2-OXOGLUTARATE ALDOLASE, MITOCHONDRIAL"/>
    <property type="match status" value="1"/>
</dbReference>
<proteinExistence type="predicted"/>
<dbReference type="SMART" id="SM01130">
    <property type="entry name" value="DHDPS"/>
    <property type="match status" value="1"/>
</dbReference>
<dbReference type="Pfam" id="PF00701">
    <property type="entry name" value="DHDPS"/>
    <property type="match status" value="1"/>
</dbReference>
<dbReference type="SUPFAM" id="SSF51569">
    <property type="entry name" value="Aldolase"/>
    <property type="match status" value="1"/>
</dbReference>
<keyword evidence="1" id="KW-0456">Lyase</keyword>
<reference evidence="2 3" key="1">
    <citation type="submission" date="2018-11" db="EMBL/GenBank/DDBJ databases">
        <title>Genome sequence of Saitozyma podzolica DSM 27192.</title>
        <authorList>
            <person name="Aliyu H."/>
            <person name="Gorte O."/>
            <person name="Ochsenreither K."/>
        </authorList>
    </citation>
    <scope>NUCLEOTIDE SEQUENCE [LARGE SCALE GENOMIC DNA]</scope>
    <source>
        <strain evidence="2 3">DSM 27192</strain>
    </source>
</reference>
<sequence length="339" mass="35488">MSAANGHPSRPWANGVSVPLATPFRADESVDHAALAAQVTRLAKAGVGIVLLGTNGEASHLTPAERKACVVTARKALDDAGFTNEPLMVGTGGGSAGITIELTKEAAEAGATHAIVICPGYFSFAMGRDRVALLDFFKRVMDASPIPVLIYNFPGAAAGIDLNSDELIELSEHPNCLGAKLTCAMIGKGHRLAAHTQSAEYLARHGARLQAATVTGQFQVLPGFSESLVPALLSRHTGCITGTGNIFPKTIARLYALAVKGLKGDAAALSEALVLQDRIARSDFIIVKAGIPGTKYALDHYVQKGLGGIARSPLGKLSPEVKKMIETDLAEDWAFEQSL</sequence>
<evidence type="ECO:0000313" key="2">
    <source>
        <dbReference type="EMBL" id="RSH91335.1"/>
    </source>
</evidence>
<organism evidence="2 3">
    <name type="scientific">Saitozyma podzolica</name>
    <dbReference type="NCBI Taxonomy" id="1890683"/>
    <lineage>
        <taxon>Eukaryota</taxon>
        <taxon>Fungi</taxon>
        <taxon>Dikarya</taxon>
        <taxon>Basidiomycota</taxon>
        <taxon>Agaricomycotina</taxon>
        <taxon>Tremellomycetes</taxon>
        <taxon>Tremellales</taxon>
        <taxon>Trimorphomycetaceae</taxon>
        <taxon>Saitozyma</taxon>
    </lineage>
</organism>
<name>A0A427YJR4_9TREE</name>
<dbReference type="PRINTS" id="PR00146">
    <property type="entry name" value="DHPICSNTHASE"/>
</dbReference>
<dbReference type="Gene3D" id="3.20.20.70">
    <property type="entry name" value="Aldolase class I"/>
    <property type="match status" value="1"/>
</dbReference>